<protein>
    <recommendedName>
        <fullName evidence="2">Jacalin-type lectin domain-containing protein</fullName>
    </recommendedName>
</protein>
<feature type="domain" description="Jacalin-type lectin" evidence="2">
    <location>
        <begin position="25"/>
        <end position="171"/>
    </location>
</feature>
<dbReference type="AlphaFoldDB" id="A0A081B150"/>
<dbReference type="EMBL" id="ANJA01000228">
    <property type="protein sequence ID" value="ETO84861.1"/>
    <property type="molecule type" value="Genomic_DNA"/>
</dbReference>
<feature type="chain" id="PRO_5001754683" description="Jacalin-type lectin domain-containing protein" evidence="1">
    <location>
        <begin position="20"/>
        <end position="178"/>
    </location>
</feature>
<keyword evidence="1" id="KW-0732">Signal</keyword>
<dbReference type="PROSITE" id="PS51752">
    <property type="entry name" value="JACALIN_LECTIN"/>
    <property type="match status" value="1"/>
</dbReference>
<evidence type="ECO:0000256" key="1">
    <source>
        <dbReference type="SAM" id="SignalP"/>
    </source>
</evidence>
<gene>
    <name evidence="3" type="ORF">F444_01282</name>
</gene>
<dbReference type="InterPro" id="IPR036404">
    <property type="entry name" value="Jacalin-like_lectin_dom_sf"/>
</dbReference>
<evidence type="ECO:0000313" key="4">
    <source>
        <dbReference type="Proteomes" id="UP000028582"/>
    </source>
</evidence>
<organism evidence="3 4">
    <name type="scientific">Phytophthora nicotianae P1976</name>
    <dbReference type="NCBI Taxonomy" id="1317066"/>
    <lineage>
        <taxon>Eukaryota</taxon>
        <taxon>Sar</taxon>
        <taxon>Stramenopiles</taxon>
        <taxon>Oomycota</taxon>
        <taxon>Peronosporomycetes</taxon>
        <taxon>Peronosporales</taxon>
        <taxon>Peronosporaceae</taxon>
        <taxon>Phytophthora</taxon>
    </lineage>
</organism>
<proteinExistence type="predicted"/>
<feature type="signal peptide" evidence="1">
    <location>
        <begin position="1"/>
        <end position="19"/>
    </location>
</feature>
<name>A0A081B150_PHYNI</name>
<accession>A0A081B150</accession>
<evidence type="ECO:0000313" key="3">
    <source>
        <dbReference type="EMBL" id="ETO84861.1"/>
    </source>
</evidence>
<dbReference type="InterPro" id="IPR001229">
    <property type="entry name" value="Jacalin-like_lectin_dom"/>
</dbReference>
<reference evidence="3 4" key="1">
    <citation type="submission" date="2013-11" db="EMBL/GenBank/DDBJ databases">
        <title>The Genome Sequence of Phytophthora parasitica P1976.</title>
        <authorList>
            <consortium name="The Broad Institute Genomics Platform"/>
            <person name="Russ C."/>
            <person name="Tyler B."/>
            <person name="Panabieres F."/>
            <person name="Shan W."/>
            <person name="Tripathy S."/>
            <person name="Grunwald N."/>
            <person name="Machado M."/>
            <person name="Johnson C.S."/>
            <person name="Walker B."/>
            <person name="Young S."/>
            <person name="Zeng Q."/>
            <person name="Gargeya S."/>
            <person name="Fitzgerald M."/>
            <person name="Haas B."/>
            <person name="Abouelleil A."/>
            <person name="Allen A.W."/>
            <person name="Alvarado L."/>
            <person name="Arachchi H.M."/>
            <person name="Berlin A.M."/>
            <person name="Chapman S.B."/>
            <person name="Gainer-Dewar J."/>
            <person name="Goldberg J."/>
            <person name="Griggs A."/>
            <person name="Gujja S."/>
            <person name="Hansen M."/>
            <person name="Howarth C."/>
            <person name="Imamovic A."/>
            <person name="Ireland A."/>
            <person name="Larimer J."/>
            <person name="McCowan C."/>
            <person name="Murphy C."/>
            <person name="Pearson M."/>
            <person name="Poon T.W."/>
            <person name="Priest M."/>
            <person name="Roberts A."/>
            <person name="Saif S."/>
            <person name="Shea T."/>
            <person name="Sisk P."/>
            <person name="Sykes S."/>
            <person name="Wortman J."/>
            <person name="Nusbaum C."/>
            <person name="Birren B."/>
        </authorList>
    </citation>
    <scope>NUCLEOTIDE SEQUENCE [LARGE SCALE GENOMIC DNA]</scope>
    <source>
        <strain evidence="3 4">P1976</strain>
    </source>
</reference>
<dbReference type="Pfam" id="PF01419">
    <property type="entry name" value="Jacalin"/>
    <property type="match status" value="1"/>
</dbReference>
<dbReference type="SMART" id="SM00915">
    <property type="entry name" value="Jacalin"/>
    <property type="match status" value="1"/>
</dbReference>
<dbReference type="SUPFAM" id="SSF51101">
    <property type="entry name" value="Mannose-binding lectins"/>
    <property type="match status" value="1"/>
</dbReference>
<dbReference type="Proteomes" id="UP000028582">
    <property type="component" value="Unassembled WGS sequence"/>
</dbReference>
<sequence length="178" mass="19082">MKLILQVLTTLAFAAGVAAALQDGVQLGVTRGGPHGDAYSDLEIVSPGQTVHSITIRSSDRVDAVGLNVTSPSGQNTILYHGGDGGDKDTRWLAKGEHIVGVEAHWDKYYRKTRLVYIKFTTDKGNEIYGGTKTDDLNKKASETAPKGFQLGGFVGYSGKELDSMGPIWTSIKPVKKS</sequence>
<dbReference type="Gene3D" id="2.100.10.30">
    <property type="entry name" value="Jacalin-like lectin domain"/>
    <property type="match status" value="1"/>
</dbReference>
<comment type="caution">
    <text evidence="3">The sequence shown here is derived from an EMBL/GenBank/DDBJ whole genome shotgun (WGS) entry which is preliminary data.</text>
</comment>
<evidence type="ECO:0000259" key="2">
    <source>
        <dbReference type="PROSITE" id="PS51752"/>
    </source>
</evidence>